<dbReference type="PANTHER" id="PTHR43673">
    <property type="entry name" value="NAD(P)H NITROREDUCTASE YDGI-RELATED"/>
    <property type="match status" value="1"/>
</dbReference>
<dbReference type="InterPro" id="IPR029479">
    <property type="entry name" value="Nitroreductase"/>
</dbReference>
<evidence type="ECO:0000313" key="5">
    <source>
        <dbReference type="Proteomes" id="UP000614047"/>
    </source>
</evidence>
<dbReference type="Proteomes" id="UP000614047">
    <property type="component" value="Unassembled WGS sequence"/>
</dbReference>
<comment type="caution">
    <text evidence="4">The sequence shown here is derived from an EMBL/GenBank/DDBJ whole genome shotgun (WGS) entry which is preliminary data.</text>
</comment>
<protein>
    <submittedName>
        <fullName evidence="4">Nitroreductase</fullName>
    </submittedName>
</protein>
<evidence type="ECO:0000313" key="4">
    <source>
        <dbReference type="EMBL" id="MBG6093099.1"/>
    </source>
</evidence>
<keyword evidence="5" id="KW-1185">Reference proteome</keyword>
<feature type="domain" description="Nitroreductase" evidence="3">
    <location>
        <begin position="7"/>
        <end position="172"/>
    </location>
</feature>
<dbReference type="AlphaFoldDB" id="A0A931DQV4"/>
<accession>A0A931DQV4</accession>
<dbReference type="GO" id="GO:0016491">
    <property type="term" value="F:oxidoreductase activity"/>
    <property type="evidence" value="ECO:0007669"/>
    <property type="project" value="UniProtKB-KW"/>
</dbReference>
<evidence type="ECO:0000259" key="3">
    <source>
        <dbReference type="Pfam" id="PF00881"/>
    </source>
</evidence>
<dbReference type="InterPro" id="IPR000415">
    <property type="entry name" value="Nitroreductase-like"/>
</dbReference>
<proteinExistence type="inferred from homology"/>
<dbReference type="SUPFAM" id="SSF55469">
    <property type="entry name" value="FMN-dependent nitroreductase-like"/>
    <property type="match status" value="1"/>
</dbReference>
<dbReference type="PANTHER" id="PTHR43673:SF10">
    <property type="entry name" value="NADH DEHYDROGENASE_NAD(P)H NITROREDUCTASE XCC3605-RELATED"/>
    <property type="match status" value="1"/>
</dbReference>
<dbReference type="Pfam" id="PF00881">
    <property type="entry name" value="Nitroreductase"/>
    <property type="match status" value="1"/>
</dbReference>
<dbReference type="EMBL" id="JADOUA010000001">
    <property type="protein sequence ID" value="MBG6093099.1"/>
    <property type="molecule type" value="Genomic_DNA"/>
</dbReference>
<dbReference type="RefSeq" id="WP_197015205.1">
    <property type="nucleotide sequence ID" value="NZ_BAABES010000018.1"/>
</dbReference>
<keyword evidence="2" id="KW-0560">Oxidoreductase</keyword>
<dbReference type="CDD" id="cd02062">
    <property type="entry name" value="Nitro_FMN_reductase"/>
    <property type="match status" value="1"/>
</dbReference>
<comment type="similarity">
    <text evidence="1">Belongs to the nitroreductase family.</text>
</comment>
<organism evidence="4 5">
    <name type="scientific">Actinomadura viridis</name>
    <dbReference type="NCBI Taxonomy" id="58110"/>
    <lineage>
        <taxon>Bacteria</taxon>
        <taxon>Bacillati</taxon>
        <taxon>Actinomycetota</taxon>
        <taxon>Actinomycetes</taxon>
        <taxon>Streptosporangiales</taxon>
        <taxon>Thermomonosporaceae</taxon>
        <taxon>Actinomadura</taxon>
    </lineage>
</organism>
<evidence type="ECO:0000256" key="2">
    <source>
        <dbReference type="ARBA" id="ARBA00023002"/>
    </source>
</evidence>
<name>A0A931DQV4_9ACTN</name>
<reference evidence="4" key="1">
    <citation type="submission" date="2020-11" db="EMBL/GenBank/DDBJ databases">
        <title>Sequencing the genomes of 1000 actinobacteria strains.</title>
        <authorList>
            <person name="Klenk H.-P."/>
        </authorList>
    </citation>
    <scope>NUCLEOTIDE SEQUENCE</scope>
    <source>
        <strain evidence="4">DSM 43175</strain>
    </source>
</reference>
<sequence>MDLFEAIRTTRAMRRLDPGRPVSDADVRTILEAALKGPTGGNQQPIRWLVIRDQDTKDGLQEIYQRCWNRGRKPYAAEPGRIAPAVLNSADHLAANLHRSPVLILACADTGPQGRRHDASVYPSVQNLMLAARALGLGTTLTTAHLFEEEAVKELLGIPSHVTTYALIPVGHPLGKWGEPKRRPLDEVTYLDRWGRTGADGTDGTDGSGPV</sequence>
<evidence type="ECO:0000256" key="1">
    <source>
        <dbReference type="ARBA" id="ARBA00007118"/>
    </source>
</evidence>
<dbReference type="Gene3D" id="3.40.109.10">
    <property type="entry name" value="NADH Oxidase"/>
    <property type="match status" value="1"/>
</dbReference>
<gene>
    <name evidence="4" type="ORF">IW256_007212</name>
</gene>